<dbReference type="PANTHER" id="PTHR43308">
    <property type="entry name" value="OUTER MEMBRANE PROTEIN ALPHA-RELATED"/>
    <property type="match status" value="1"/>
</dbReference>
<dbReference type="Gene3D" id="2.60.40.10">
    <property type="entry name" value="Immunoglobulins"/>
    <property type="match status" value="2"/>
</dbReference>
<feature type="binding site" evidence="8">
    <location>
        <position position="788"/>
    </location>
    <ligand>
        <name>Ca(2+)</name>
        <dbReference type="ChEBI" id="CHEBI:29108"/>
        <label>2</label>
    </ligand>
</feature>
<feature type="binding site" evidence="6 7">
    <location>
        <position position="621"/>
    </location>
    <ligand>
        <name>Ca(2+)</name>
        <dbReference type="ChEBI" id="CHEBI:29108"/>
        <label>1</label>
    </ligand>
</feature>
<dbReference type="PANTHER" id="PTHR43308:SF5">
    <property type="entry name" value="S-LAYER PROTEIN _ PEPTIDOGLYCAN ENDO-BETA-N-ACETYLGLUCOSAMINIDASE"/>
    <property type="match status" value="1"/>
</dbReference>
<dbReference type="InterPro" id="IPR003305">
    <property type="entry name" value="CenC_carb-bd"/>
</dbReference>
<feature type="domain" description="SLH" evidence="4">
    <location>
        <begin position="1038"/>
        <end position="1097"/>
    </location>
</feature>
<feature type="binding site" evidence="8">
    <location>
        <position position="892"/>
    </location>
    <ligand>
        <name>Ca(2+)</name>
        <dbReference type="ChEBI" id="CHEBI:29108"/>
        <label>2</label>
    </ligand>
</feature>
<dbReference type="PDBsum" id="3OEB"/>
<dbReference type="InterPro" id="IPR051465">
    <property type="entry name" value="Cell_Envelope_Struct_Comp"/>
</dbReference>
<dbReference type="GO" id="GO:0004553">
    <property type="term" value="F:hydrolase activity, hydrolyzing O-glycosyl compounds"/>
    <property type="evidence" value="ECO:0007669"/>
    <property type="project" value="InterPro"/>
</dbReference>
<feature type="domain" description="SLH" evidence="4">
    <location>
        <begin position="972"/>
        <end position="1031"/>
    </location>
</feature>
<feature type="binding site" evidence="8">
    <location>
        <position position="764"/>
    </location>
    <ligand>
        <name>Ca(2+)</name>
        <dbReference type="ChEBI" id="CHEBI:29108"/>
        <label>2</label>
    </ligand>
</feature>
<dbReference type="PDB" id="3OEA">
    <property type="method" value="X-ray"/>
    <property type="resolution" value="1.35 A"/>
    <property type="chains" value="A/B=614-756"/>
</dbReference>
<keyword evidence="6 7" id="KW-0479">Metal-binding</keyword>
<reference evidence="5" key="2">
    <citation type="journal article" date="1999" name="J. Bacteriol.">
        <title>Molecular cloning, sequencing, and expression of a novel multidomain mannanase gene from Thermoanaerobacterium polysaccharolyticum.</title>
        <authorList>
            <person name="Cann I.K."/>
            <person name="Kocherginskaya S."/>
            <person name="King M.R."/>
            <person name="White B.A."/>
            <person name="Mackie R.I."/>
        </authorList>
    </citation>
    <scope>NUCLEOTIDE SEQUENCE</scope>
    <source>
        <strain evidence="5">KM-THCJ</strain>
    </source>
</reference>
<dbReference type="SUPFAM" id="SSF49785">
    <property type="entry name" value="Galactose-binding domain-like"/>
    <property type="match status" value="2"/>
</dbReference>
<dbReference type="PDBsum" id="2ZEY"/>
<dbReference type="InterPro" id="IPR001119">
    <property type="entry name" value="SLH_dom"/>
</dbReference>
<dbReference type="SUPFAM" id="SSF51445">
    <property type="entry name" value="(Trans)glycosidases"/>
    <property type="match status" value="1"/>
</dbReference>
<evidence type="ECO:0000259" key="4">
    <source>
        <dbReference type="PROSITE" id="PS51272"/>
    </source>
</evidence>
<sequence length="1097" mass="119763">MKKVLSKLMVFVMVLTVALGNGVFIGDKQAKAAGTSGDGRFHVVGNKIVDPDGNDFVIKGVNIQGYRSWEKRSVLQDVHLIADVWKFNTVRLNCFIGQNNWGEGTGANNDIDAIIKAFTAKKVVVEIDLHDTTGYPPLSNPPPAPGQPSLDQAIAWFKELAAKYKDNPYVWFNTMNEPGSSTAPLDPQWKVANEEIIKAIRSTGADNIIVVDGWSYANEGIEQNTPTVDEKRSAVLTYGQDLLNADSAKNTIFAFHNYNEGDIQKKVEDYIDRANAKGLYVFMEEYGKDYSDAAKEGVKSGLQAVMNKGAGRIYWNWDGYDLYDLTSGTGRGSGWEINKTDGSKPTNLSWVGDKIWDDNHGITPTFDDQNPKVDLALERLIANNNGFKAGDKVQFTTFLRNSGDLPIGKDSKVVVKFYVDGVQLGDPVEISGGIAVGQRIPVTSPELTVSKTDFTVKAVIDSSSTYADGAEDAVIENNWIEAAFNSTAPSSGYELVVTGIKITPDTVKERDYVQAQVTVANQGPEATPVTNIIGWFYVNGYYYTLDDAAKSCAEQDNVTLKPGESITLSTKVKYRAAAPCNFSFVLENLYADDQNQSNNSITVNVPVKMGEGGVNMVSNPGFEDGLDSWQDWQQDMSAVPEAAHNGALGLKIGGGKAAGGGQDIPLKPNTTYILGAWAKFDSKPAGTFDVVVQYHLKDANNTYVQHILNFNETDWTYKQLLFTTPDVFGSTPQLALWKGDTSKANLYVDDVYLVEVSNLIVNGTAENGMDGWPDWGYPVSAVPEAAYGGTKGFKLSGGKQAGMGQKVALKPNTTYILGAWGKFTAKPGTYCDVIVQYHLKDANNTYVQNILRFTETDWTYKQVVFTTPDAFGSDPEFVLWKDDASNADFYADNITLVEVPSSMVNKGSIAPKFTDISSSWAKNEIQVLASKNIISGYPDGTFKPDKRITRAEFVSMLVKALGIKQSIPDVPTFSDVNKGDWYYGLVEAAKSTGIASGYGKQFKPDMQITRQEMMVMVVNALRVNKVEKFVSKGDVSVLGKFKDGGKVQNWAKDAMAIGVSNGLIKGTGDEYLSPDGRATRAQAAAVIYRMLLQLGRI</sequence>
<keyword evidence="1" id="KW-0677">Repeat</keyword>
<dbReference type="Gene3D" id="3.20.20.80">
    <property type="entry name" value="Glycosidases"/>
    <property type="match status" value="1"/>
</dbReference>
<feature type="domain" description="SLH" evidence="4">
    <location>
        <begin position="908"/>
        <end position="971"/>
    </location>
</feature>
<dbReference type="Gene3D" id="2.60.120.260">
    <property type="entry name" value="Galactose-binding domain-like"/>
    <property type="match status" value="2"/>
</dbReference>
<dbReference type="PDBsum" id="2ZEW"/>
<dbReference type="PDB" id="2ZEY">
    <property type="method" value="X-ray"/>
    <property type="resolution" value="2.20 A"/>
    <property type="chains" value="A/B=614-756"/>
</dbReference>
<reference evidence="9 10" key="4">
    <citation type="journal article" date="2010" name="J. Biol. Chem.">
        <title>Mutational insights into the roles of amino acid residues in ligand binding for two closely related family 16 carbohydrate binding modules.</title>
        <authorList>
            <person name="Su X."/>
            <person name="Agarwal V."/>
            <person name="Dodd D."/>
            <person name="Bae B."/>
            <person name="Mackie R.I."/>
            <person name="Nair S.K."/>
            <person name="Cann I.K."/>
        </authorList>
    </citation>
    <scope>X-RAY CRYSTALLOGRAPHY (1.35 ANGSTROMS) OF 614-756 IN COMPLEX WITH CA(2+)</scope>
</reference>
<organism evidence="5">
    <name type="scientific">Caldanaerobius polysaccharolyticus</name>
    <dbReference type="NCBI Taxonomy" id="44256"/>
    <lineage>
        <taxon>Bacteria</taxon>
        <taxon>Bacillati</taxon>
        <taxon>Bacillota</taxon>
        <taxon>Clostridia</taxon>
        <taxon>Thermoanaerobacterales</taxon>
        <taxon>Thermoanaerobacteraceae</taxon>
        <taxon>Caldanaerobius</taxon>
    </lineage>
</organism>
<dbReference type="AlphaFoldDB" id="Q9ZA17"/>
<gene>
    <name evidence="5" type="primary">celA</name>
</gene>
<evidence type="ECO:0007829" key="10">
    <source>
        <dbReference type="PDB" id="3OEB"/>
    </source>
</evidence>
<dbReference type="PROSITE" id="PS51272">
    <property type="entry name" value="SLH"/>
    <property type="match status" value="3"/>
</dbReference>
<dbReference type="PDB" id="3OEB">
    <property type="method" value="X-ray"/>
    <property type="resolution" value="1.55 A"/>
    <property type="chains" value="A=614-756"/>
</dbReference>
<dbReference type="InterPro" id="IPR001547">
    <property type="entry name" value="Glyco_hydro_5"/>
</dbReference>
<feature type="binding site" evidence="8">
    <location>
        <position position="766"/>
    </location>
    <ligand>
        <name>Ca(2+)</name>
        <dbReference type="ChEBI" id="CHEBI:29108"/>
        <label>2</label>
    </ligand>
</feature>
<proteinExistence type="evidence at protein level"/>
<dbReference type="PDB" id="2ZEX">
    <property type="method" value="X-ray"/>
    <property type="resolution" value="1.20 A"/>
    <property type="chains" value="A/B=614-756"/>
</dbReference>
<dbReference type="SMR" id="Q9ZA17"/>
<name>Q9ZA17_9THEO</name>
<dbReference type="Pfam" id="PF00395">
    <property type="entry name" value="SLH"/>
    <property type="match status" value="3"/>
</dbReference>
<keyword evidence="2" id="KW-0378">Hydrolase</keyword>
<feature type="binding site" evidence="6 7">
    <location>
        <position position="623"/>
    </location>
    <ligand>
        <name>Ca(2+)</name>
        <dbReference type="ChEBI" id="CHEBI:29108"/>
        <label>1</label>
    </ligand>
</feature>
<evidence type="ECO:0000313" key="5">
    <source>
        <dbReference type="EMBL" id="AAD09354.1"/>
    </source>
</evidence>
<dbReference type="EMBL" id="U82255">
    <property type="protein sequence ID" value="AAD09354.1"/>
    <property type="molecule type" value="Genomic_DNA"/>
</dbReference>
<feature type="binding site" evidence="8">
    <location>
        <position position="791"/>
    </location>
    <ligand>
        <name>Ca(2+)</name>
        <dbReference type="ChEBI" id="CHEBI:29108"/>
        <label>2</label>
    </ligand>
</feature>
<keyword evidence="6 7" id="KW-0002">3D-structure</keyword>
<dbReference type="InterPro" id="IPR013783">
    <property type="entry name" value="Ig-like_fold"/>
</dbReference>
<accession>Q9ZA17</accession>
<reference evidence="6 7" key="3">
    <citation type="journal article" date="2008" name="J. Biol. Chem.">
        <title>Molecular basis for the selectivity and specificity of ligand recognition by the family 16 carbohydrate-binding modules from Thermoanaerobacterium polysaccharolyticum ManA.</title>
        <authorList>
            <person name="Bae B."/>
            <person name="Ohene-Adjei S."/>
            <person name="Kocherginskaya S."/>
            <person name="Mackie R.I."/>
            <person name="Spies M.A."/>
            <person name="Cann I.K."/>
            <person name="Nair S.K."/>
        </authorList>
    </citation>
    <scope>X-RAY CRYSTALLOGRAPHY (1.20 ANGSTROMS) OF 614-756 IN COMPLEX WITH CA(2+)</scope>
</reference>
<evidence type="ECO:0007829" key="8">
    <source>
        <dbReference type="PDB" id="2ZEZ"/>
    </source>
</evidence>
<keyword evidence="3" id="KW-0326">Glycosidase</keyword>
<dbReference type="CAZy" id="GH5">
    <property type="family name" value="Glycoside Hydrolase Family 5"/>
</dbReference>
<evidence type="ECO:0007829" key="9">
    <source>
        <dbReference type="PDB" id="3OEA"/>
    </source>
</evidence>
<evidence type="ECO:0000256" key="2">
    <source>
        <dbReference type="ARBA" id="ARBA00022801"/>
    </source>
</evidence>
<dbReference type="Pfam" id="PF02018">
    <property type="entry name" value="CBM_4_9"/>
    <property type="match status" value="2"/>
</dbReference>
<keyword evidence="6 7" id="KW-0106">Calcium</keyword>
<dbReference type="PDBsum" id="2ZEZ"/>
<dbReference type="CAZy" id="CBM16">
    <property type="family name" value="Carbohydrate-Binding Module Family 16"/>
</dbReference>
<evidence type="ECO:0000256" key="1">
    <source>
        <dbReference type="ARBA" id="ARBA00022737"/>
    </source>
</evidence>
<dbReference type="PDB" id="2ZEZ">
    <property type="method" value="X-ray"/>
    <property type="resolution" value="1.90 A"/>
    <property type="chains" value="A/B/C/D=756-899"/>
</dbReference>
<dbReference type="PDBsum" id="3OEA"/>
<evidence type="ECO:0007829" key="7">
    <source>
        <dbReference type="PDB" id="2ZEX"/>
    </source>
</evidence>
<reference evidence="5" key="1">
    <citation type="submission" date="1996-12" db="EMBL/GenBank/DDBJ databases">
        <authorList>
            <person name="Hofemeister J.W."/>
        </authorList>
    </citation>
    <scope>NUCLEOTIDE SEQUENCE</scope>
    <source>
        <strain evidence="5">KM-THCJ</strain>
    </source>
</reference>
<dbReference type="GO" id="GO:0046872">
    <property type="term" value="F:metal ion binding"/>
    <property type="evidence" value="ECO:0007669"/>
    <property type="project" value="UniProtKB-KW"/>
</dbReference>
<dbReference type="PDBsum" id="2ZEX"/>
<evidence type="ECO:0000256" key="3">
    <source>
        <dbReference type="ARBA" id="ARBA00023295"/>
    </source>
</evidence>
<dbReference type="GO" id="GO:0000272">
    <property type="term" value="P:polysaccharide catabolic process"/>
    <property type="evidence" value="ECO:0007669"/>
    <property type="project" value="InterPro"/>
</dbReference>
<feature type="binding site" evidence="6 7">
    <location>
        <position position="645"/>
    </location>
    <ligand>
        <name>Ca(2+)</name>
        <dbReference type="ChEBI" id="CHEBI:29108"/>
        <label>1</label>
    </ligand>
</feature>
<dbReference type="PDB" id="2ZEW">
    <property type="method" value="X-ray"/>
    <property type="resolution" value="1.40 A"/>
    <property type="chains" value="A/B=614-756"/>
</dbReference>
<evidence type="ECO:0007829" key="6">
    <source>
        <dbReference type="PDB" id="2ZEW"/>
    </source>
</evidence>
<dbReference type="Pfam" id="PF00150">
    <property type="entry name" value="Cellulase"/>
    <property type="match status" value="1"/>
</dbReference>
<dbReference type="InterPro" id="IPR017853">
    <property type="entry name" value="GH"/>
</dbReference>
<dbReference type="InterPro" id="IPR008979">
    <property type="entry name" value="Galactose-bd-like_sf"/>
</dbReference>
<protein>
    <submittedName>
        <fullName evidence="5">S-layer associated multidomain endoglucanase</fullName>
    </submittedName>
</protein>
<feature type="binding site" evidence="6 7">
    <location>
        <position position="648"/>
    </location>
    <ligand>
        <name>Ca(2+)</name>
        <dbReference type="ChEBI" id="CHEBI:29108"/>
        <label>1</label>
    </ligand>
</feature>
<dbReference type="EvolutionaryTrace" id="Q9ZA17"/>
<feature type="binding site" evidence="6 7">
    <location>
        <position position="749"/>
    </location>
    <ligand>
        <name>Ca(2+)</name>
        <dbReference type="ChEBI" id="CHEBI:29108"/>
        <label>1</label>
    </ligand>
</feature>